<reference evidence="1" key="1">
    <citation type="submission" date="2023-04" db="EMBL/GenBank/DDBJ databases">
        <title>Ambrosiozyma monospora NBRC 10751.</title>
        <authorList>
            <person name="Ichikawa N."/>
            <person name="Sato H."/>
            <person name="Tonouchi N."/>
        </authorList>
    </citation>
    <scope>NUCLEOTIDE SEQUENCE</scope>
    <source>
        <strain evidence="1">NBRC 10751</strain>
    </source>
</reference>
<gene>
    <name evidence="1" type="ORF">Amon02_001220400</name>
</gene>
<protein>
    <submittedName>
        <fullName evidence="1">Unnamed protein product</fullName>
    </submittedName>
</protein>
<keyword evidence="2" id="KW-1185">Reference proteome</keyword>
<name>A0ACB5U8W4_AMBMO</name>
<comment type="caution">
    <text evidence="1">The sequence shown here is derived from an EMBL/GenBank/DDBJ whole genome shotgun (WGS) entry which is preliminary data.</text>
</comment>
<organism evidence="1 2">
    <name type="scientific">Ambrosiozyma monospora</name>
    <name type="common">Yeast</name>
    <name type="synonym">Endomycopsis monosporus</name>
    <dbReference type="NCBI Taxonomy" id="43982"/>
    <lineage>
        <taxon>Eukaryota</taxon>
        <taxon>Fungi</taxon>
        <taxon>Dikarya</taxon>
        <taxon>Ascomycota</taxon>
        <taxon>Saccharomycotina</taxon>
        <taxon>Pichiomycetes</taxon>
        <taxon>Pichiales</taxon>
        <taxon>Pichiaceae</taxon>
        <taxon>Ambrosiozyma</taxon>
    </lineage>
</organism>
<evidence type="ECO:0000313" key="2">
    <source>
        <dbReference type="Proteomes" id="UP001165064"/>
    </source>
</evidence>
<evidence type="ECO:0000313" key="1">
    <source>
        <dbReference type="EMBL" id="GMF05082.1"/>
    </source>
</evidence>
<accession>A0ACB5U8W4</accession>
<dbReference type="Proteomes" id="UP001165064">
    <property type="component" value="Unassembled WGS sequence"/>
</dbReference>
<sequence>MLPHYKFFHNCLHSNPKPAQSITTFNQSVDKVIEKIEKGVINSDEDLEQAKLTIFQKIDAPMTVREEGMSLFNFELDDDMKQERREHLLDCSLDDVKEVAEKYFGDEAERSSVIIGTDADKEAGLPGENWTISKLS</sequence>
<dbReference type="EMBL" id="BSXS01014188">
    <property type="protein sequence ID" value="GMF05082.1"/>
    <property type="molecule type" value="Genomic_DNA"/>
</dbReference>
<proteinExistence type="predicted"/>